<dbReference type="RefSeq" id="WP_146442785.1">
    <property type="nucleotide sequence ID" value="NZ_SJPR01000001.1"/>
</dbReference>
<gene>
    <name evidence="1" type="ORF">Pla108_06120</name>
</gene>
<evidence type="ECO:0000313" key="2">
    <source>
        <dbReference type="Proteomes" id="UP000317421"/>
    </source>
</evidence>
<comment type="caution">
    <text evidence="1">The sequence shown here is derived from an EMBL/GenBank/DDBJ whole genome shotgun (WGS) entry which is preliminary data.</text>
</comment>
<name>A0A5C6AJ64_9BACT</name>
<keyword evidence="2" id="KW-1185">Reference proteome</keyword>
<dbReference type="Proteomes" id="UP000317421">
    <property type="component" value="Unassembled WGS sequence"/>
</dbReference>
<dbReference type="GO" id="GO:0005886">
    <property type="term" value="C:plasma membrane"/>
    <property type="evidence" value="ECO:0007669"/>
    <property type="project" value="TreeGrafter"/>
</dbReference>
<accession>A0A5C6AJ64</accession>
<proteinExistence type="predicted"/>
<dbReference type="PANTHER" id="PTHR30441:SF4">
    <property type="entry name" value="PROTEIN ASMA"/>
    <property type="match status" value="1"/>
</dbReference>
<reference evidence="1 2" key="1">
    <citation type="submission" date="2019-02" db="EMBL/GenBank/DDBJ databases">
        <title>Deep-cultivation of Planctomycetes and their phenomic and genomic characterization uncovers novel biology.</title>
        <authorList>
            <person name="Wiegand S."/>
            <person name="Jogler M."/>
            <person name="Boedeker C."/>
            <person name="Pinto D."/>
            <person name="Vollmers J."/>
            <person name="Rivas-Marin E."/>
            <person name="Kohn T."/>
            <person name="Peeters S.H."/>
            <person name="Heuer A."/>
            <person name="Rast P."/>
            <person name="Oberbeckmann S."/>
            <person name="Bunk B."/>
            <person name="Jeske O."/>
            <person name="Meyerdierks A."/>
            <person name="Storesund J.E."/>
            <person name="Kallscheuer N."/>
            <person name="Luecker S."/>
            <person name="Lage O.M."/>
            <person name="Pohl T."/>
            <person name="Merkel B.J."/>
            <person name="Hornburger P."/>
            <person name="Mueller R.-W."/>
            <person name="Bruemmer F."/>
            <person name="Labrenz M."/>
            <person name="Spormann A.M."/>
            <person name="Op Den Camp H."/>
            <person name="Overmann J."/>
            <person name="Amann R."/>
            <person name="Jetten M.S.M."/>
            <person name="Mascher T."/>
            <person name="Medema M.H."/>
            <person name="Devos D.P."/>
            <person name="Kaster A.-K."/>
            <person name="Ovreas L."/>
            <person name="Rohde M."/>
            <person name="Galperin M.Y."/>
            <person name="Jogler C."/>
        </authorList>
    </citation>
    <scope>NUCLEOTIDE SEQUENCE [LARGE SCALE GENOMIC DNA]</scope>
    <source>
        <strain evidence="1 2">Pla108</strain>
    </source>
</reference>
<evidence type="ECO:0000313" key="1">
    <source>
        <dbReference type="EMBL" id="TWT99669.1"/>
    </source>
</evidence>
<dbReference type="AlphaFoldDB" id="A0A5C6AJ64"/>
<dbReference type="OrthoDB" id="223541at2"/>
<organism evidence="1 2">
    <name type="scientific">Botrimarina colliarenosi</name>
    <dbReference type="NCBI Taxonomy" id="2528001"/>
    <lineage>
        <taxon>Bacteria</taxon>
        <taxon>Pseudomonadati</taxon>
        <taxon>Planctomycetota</taxon>
        <taxon>Planctomycetia</taxon>
        <taxon>Pirellulales</taxon>
        <taxon>Lacipirellulaceae</taxon>
        <taxon>Botrimarina</taxon>
    </lineage>
</organism>
<protein>
    <submittedName>
        <fullName evidence="1">Uncharacterized protein</fullName>
    </submittedName>
</protein>
<dbReference type="PANTHER" id="PTHR30441">
    <property type="entry name" value="DUF748 DOMAIN-CONTAINING PROTEIN"/>
    <property type="match status" value="1"/>
</dbReference>
<sequence length="1071" mass="117163">MFRGVLTLVAVLAAALAVFLYFRLDDEAQRLCEAALNRHCEPSFVARVGAARYTPGQGVTMYNVEIVERLNWRPPRGVLQIDELHVQGQFDVASLMRGKPVITRIVAKAPRLAITKREDGTWNVADFQFRRSGGAPIPRVDLQNATVLLTSEARGKGQTLGLHHLHATIDPVADSNKQLNVVITARDTIARTVEARGVVAADGSQFRLEYKAEGVQTTSELMGSLAHFGFIRPMALPLRGAVSFSGEVSQPAGGKLDWRTAFNFAGGEARLAALKRPLTEVKIVGEATPGGLRIDNAGARWGDSVIRLAGRREGWGFFAPLAVRCRMDDFDLAATPTGMLPAKAANAWQRFRPLGRADVAVDVSFDGRVWAPRATITARDASFEDAEKFPYRLTNATGQILVNGGVSEDPTPPAPGDATIDVRLQGQADGAPVVITAAFHGVSFGRSASTDPPPKMPPGWVEVAGNSVPISERLVAAIPDEEARRFVESLHPTGRIDVRWRAERINEEELEPAIALNMRLVDCRMLYDRFPYPLSHVTGWIEQRGKEWKFYELRSRDTQGRTLAEGFGSLEPREGSCRFDLQLSGEAAPLDQTLYDALPENAQQAWTLMRPRGQIDFVADIARECGQLEPTVRLKMTPHQQNLAVEPPLSESGNRYRLERVDGDFYWADDRLTMQQARAEHGRTIYMANGAWEAQEAGAWKLDLTELNVDRLDFNRDFLLAAPAGLRAVIEEIEPQGAFGLFDSRFEVTKGPGANGPVAARWRVGLNCHQASLNPGVPIDGVSGVVRLSGQSDGASATTAGELDLDSLFWNDLQLTQVRGPIWADGSDCFLGEGAARKLQSGEARTLQAKAYGGAVELNSWIRHGGQTRYGLAIGLNNIDVTRLSTEWLRRPETLHGSLDGQLKFQGVGASIYGLTGEGALEVNDADLYELPLFLSLLKYLRNRAPDNTAFNQLSTKFRLEGNDIHFENFDLKGDAVSLYGRGTATLQRDVDLTFASIVGRTEFAVPVLKAFVSSASEQLLRLRVVGPIDSPEVRREVLPAVGNVFEQLQSDLGARAAASNAVRTPAATRR</sequence>
<dbReference type="InterPro" id="IPR052894">
    <property type="entry name" value="AsmA-related"/>
</dbReference>
<dbReference type="EMBL" id="SJPR01000001">
    <property type="protein sequence ID" value="TWT99669.1"/>
    <property type="molecule type" value="Genomic_DNA"/>
</dbReference>
<dbReference type="GO" id="GO:0090313">
    <property type="term" value="P:regulation of protein targeting to membrane"/>
    <property type="evidence" value="ECO:0007669"/>
    <property type="project" value="TreeGrafter"/>
</dbReference>